<keyword evidence="6" id="KW-0779">Telomere</keyword>
<evidence type="ECO:0000256" key="8">
    <source>
        <dbReference type="ARBA" id="ARBA00023242"/>
    </source>
</evidence>
<dbReference type="GO" id="GO:0000783">
    <property type="term" value="C:nuclear telomere cap complex"/>
    <property type="evidence" value="ECO:0007669"/>
    <property type="project" value="TreeGrafter"/>
</dbReference>
<gene>
    <name evidence="10" type="ORF">CDD81_5824</name>
</gene>
<dbReference type="Gene3D" id="2.40.50.140">
    <property type="entry name" value="Nucleic acid-binding proteins"/>
    <property type="match status" value="2"/>
</dbReference>
<evidence type="ECO:0000313" key="10">
    <source>
        <dbReference type="EMBL" id="PHH63445.1"/>
    </source>
</evidence>
<comment type="subcellular location">
    <subcellularLocation>
        <location evidence="2">Chromosome</location>
        <location evidence="2">Telomere</location>
    </subcellularLocation>
    <subcellularLocation>
        <location evidence="1">Nucleus</location>
    </subcellularLocation>
</comment>
<evidence type="ECO:0000256" key="3">
    <source>
        <dbReference type="ARBA" id="ARBA00008442"/>
    </source>
</evidence>
<dbReference type="AlphaFoldDB" id="A0A2C5Y1S3"/>
<dbReference type="GO" id="GO:0016233">
    <property type="term" value="P:telomere capping"/>
    <property type="evidence" value="ECO:0007669"/>
    <property type="project" value="TreeGrafter"/>
</dbReference>
<accession>A0A2C5Y1S3</accession>
<evidence type="ECO:0000256" key="2">
    <source>
        <dbReference type="ARBA" id="ARBA00004574"/>
    </source>
</evidence>
<evidence type="ECO:0000256" key="7">
    <source>
        <dbReference type="ARBA" id="ARBA00023125"/>
    </source>
</evidence>
<organism evidence="10 11">
    <name type="scientific">Ophiocordyceps australis</name>
    <dbReference type="NCBI Taxonomy" id="1399860"/>
    <lineage>
        <taxon>Eukaryota</taxon>
        <taxon>Fungi</taxon>
        <taxon>Dikarya</taxon>
        <taxon>Ascomycota</taxon>
        <taxon>Pezizomycotina</taxon>
        <taxon>Sordariomycetes</taxon>
        <taxon>Hypocreomycetidae</taxon>
        <taxon>Hypocreales</taxon>
        <taxon>Ophiocordycipitaceae</taxon>
        <taxon>Ophiocordyceps</taxon>
    </lineage>
</organism>
<dbReference type="SUPFAM" id="SSF50249">
    <property type="entry name" value="Nucleic acid-binding proteins"/>
    <property type="match status" value="2"/>
</dbReference>
<dbReference type="InterPro" id="IPR032042">
    <property type="entry name" value="POT1PC"/>
</dbReference>
<dbReference type="Proteomes" id="UP000226192">
    <property type="component" value="Unassembled WGS sequence"/>
</dbReference>
<dbReference type="STRING" id="1399860.A0A2C5Y1S3"/>
<dbReference type="EMBL" id="NJET01000049">
    <property type="protein sequence ID" value="PHH63445.1"/>
    <property type="molecule type" value="Genomic_DNA"/>
</dbReference>
<dbReference type="InterPro" id="IPR011564">
    <property type="entry name" value="Telomer_end-bd_POT1/Cdc13"/>
</dbReference>
<comment type="caution">
    <text evidence="10">The sequence shown here is derived from an EMBL/GenBank/DDBJ whole genome shotgun (WGS) entry which is preliminary data.</text>
</comment>
<dbReference type="InterPro" id="IPR028389">
    <property type="entry name" value="POT1"/>
</dbReference>
<evidence type="ECO:0000313" key="11">
    <source>
        <dbReference type="Proteomes" id="UP000226192"/>
    </source>
</evidence>
<dbReference type="OrthoDB" id="2186770at2759"/>
<sequence>MAQPKNDHLLPPSFSTIRDILNGRHPENSLVNVAGLVMDYRAPIKTKGTDYKCEIRLFDQSVENQDDSICLNIFRPCDEIPFAGCGDVVLLFRVKVQCRPDVSLVTNRSSDIYTFDANSIPRPPADASRALRCMDMKKHHTLNPTETTFVSSLYHRADKSRMPTKFEFAEKVKISANVKEKVKLLRDVSDSTFADIVGRVVKEPFDDNERITLWISDYTENEAFFNFSYKGGDMMGMSGWTGPFGKRSIQITCYEPHASFIQSSKLRDCWVYLRNVHIKYGKNGCNLEGFLRGDRTPGQGRRTGVQRLDHLQDRESLDPRLVDAIRRKRDYERSQAKQLEEITEAAMAGQRRKAALAAEAEPLAKKKKTNRYKDRAARFQPAAKQEASAAVTVADINSQVKCEHLDKPVSLVSDMLKPQTLKTSIDGSEVALELPFTNHNYRANMHVVDFAPCDLRRFARPVYAKADEYQALSDNDSVSSANDCSSSPTSSAAPSSWEWRFFLKLQDATPSPSPRQSLWVLVDNQAAQCLINLDATDLTRHPDALHTLRERLFILWGELEEHKSRARDDAKTRGPPDSDDEQLRLARRHKVLNRPFACCVCQFGVRVRERDEARANAGARKRWQRVFALFGTKIVA</sequence>
<dbReference type="PANTHER" id="PTHR14513">
    <property type="entry name" value="PROTECTION OF TELOMERES 1"/>
    <property type="match status" value="1"/>
</dbReference>
<keyword evidence="5" id="KW-0158">Chromosome</keyword>
<evidence type="ECO:0000259" key="9">
    <source>
        <dbReference type="SMART" id="SM00976"/>
    </source>
</evidence>
<protein>
    <recommendedName>
        <fullName evidence="4">Protection of telomeres protein 1</fullName>
    </recommendedName>
</protein>
<dbReference type="Pfam" id="PF02765">
    <property type="entry name" value="POT1"/>
    <property type="match status" value="1"/>
</dbReference>
<dbReference type="FunFam" id="2.40.50.140:FF:000303">
    <property type="entry name" value="Protection of telomeres protein 1"/>
    <property type="match status" value="1"/>
</dbReference>
<keyword evidence="11" id="KW-1185">Reference proteome</keyword>
<dbReference type="PANTHER" id="PTHR14513:SF0">
    <property type="entry name" value="PROTECTION OF TELOMERES PROTEIN 1"/>
    <property type="match status" value="1"/>
</dbReference>
<feature type="domain" description="Telomeric single stranded DNA binding POT1/Cdc13" evidence="9">
    <location>
        <begin position="14"/>
        <end position="158"/>
    </location>
</feature>
<evidence type="ECO:0000256" key="5">
    <source>
        <dbReference type="ARBA" id="ARBA00022454"/>
    </source>
</evidence>
<dbReference type="GO" id="GO:0032210">
    <property type="term" value="P:regulation of telomere maintenance via telomerase"/>
    <property type="evidence" value="ECO:0007669"/>
    <property type="project" value="TreeGrafter"/>
</dbReference>
<dbReference type="SMART" id="SM00976">
    <property type="entry name" value="Telo_bind"/>
    <property type="match status" value="1"/>
</dbReference>
<evidence type="ECO:0000256" key="6">
    <source>
        <dbReference type="ARBA" id="ARBA00022895"/>
    </source>
</evidence>
<comment type="similarity">
    <text evidence="3">Belongs to the telombin family.</text>
</comment>
<dbReference type="InterPro" id="IPR012340">
    <property type="entry name" value="NA-bd_OB-fold"/>
</dbReference>
<evidence type="ECO:0000256" key="4">
    <source>
        <dbReference type="ARBA" id="ARBA00015253"/>
    </source>
</evidence>
<dbReference type="GO" id="GO:0010521">
    <property type="term" value="F:telomerase inhibitor activity"/>
    <property type="evidence" value="ECO:0007669"/>
    <property type="project" value="TreeGrafter"/>
</dbReference>
<proteinExistence type="inferred from homology"/>
<evidence type="ECO:0000256" key="1">
    <source>
        <dbReference type="ARBA" id="ARBA00004123"/>
    </source>
</evidence>
<reference evidence="10 11" key="1">
    <citation type="submission" date="2017-06" db="EMBL/GenBank/DDBJ databases">
        <title>Ant-infecting Ophiocordyceps genomes reveal a high diversity of potential behavioral manipulation genes and a possible major role for enterotoxins.</title>
        <authorList>
            <person name="De Bekker C."/>
            <person name="Evans H.C."/>
            <person name="Brachmann A."/>
            <person name="Hughes D.P."/>
        </authorList>
    </citation>
    <scope>NUCLEOTIDE SEQUENCE [LARGE SCALE GENOMIC DNA]</scope>
    <source>
        <strain evidence="10 11">Map64</strain>
    </source>
</reference>
<name>A0A2C5Y1S3_9HYPO</name>
<keyword evidence="8" id="KW-0539">Nucleus</keyword>
<dbReference type="Pfam" id="PF16686">
    <property type="entry name" value="POT1PC"/>
    <property type="match status" value="1"/>
</dbReference>
<keyword evidence="7" id="KW-0238">DNA-binding</keyword>
<dbReference type="GO" id="GO:0098505">
    <property type="term" value="F:G-rich strand telomeric DNA binding"/>
    <property type="evidence" value="ECO:0007669"/>
    <property type="project" value="TreeGrafter"/>
</dbReference>